<dbReference type="InterPro" id="IPR025333">
    <property type="entry name" value="DUF4239"/>
</dbReference>
<dbReference type="EMBL" id="JWSZ01000013">
    <property type="protein sequence ID" value="KIC57071.1"/>
    <property type="molecule type" value="Genomic_DNA"/>
</dbReference>
<sequence length="264" mass="29129">MIVTLMDAPLWLGMTVFCVGFVGLSCLVLLALRRWVARMAHDQSEWDRVLSYAVGAYGVFYGVTLALIAAASYSTYADVDQVALSESSSIAVLYRSAEDFPEPQRAELRDALVTYTKNVIEVDWPQQAQLIEPVSGDADVTAIQRAITGFVPADAREINVQAQTLQSFETFVGQRRERIEVTDLGLPSILWTVLWVGALLNAILLSLIQVRNLRIHLIMAGLIAVFVALLLYAIAGFDRPYSGPISVTPAYYQSLLDGLFQRVP</sequence>
<feature type="transmembrane region" description="Helical" evidence="1">
    <location>
        <begin position="189"/>
        <end position="208"/>
    </location>
</feature>
<name>A0A0B4CRR7_9MICO</name>
<evidence type="ECO:0008006" key="4">
    <source>
        <dbReference type="Google" id="ProtNLM"/>
    </source>
</evidence>
<protein>
    <recommendedName>
        <fullName evidence="4">DUF4239 domain-containing protein</fullName>
    </recommendedName>
</protein>
<proteinExistence type="predicted"/>
<organism evidence="2 3">
    <name type="scientific">Microbacterium hominis</name>
    <dbReference type="NCBI Taxonomy" id="162426"/>
    <lineage>
        <taxon>Bacteria</taxon>
        <taxon>Bacillati</taxon>
        <taxon>Actinomycetota</taxon>
        <taxon>Actinomycetes</taxon>
        <taxon>Micrococcales</taxon>
        <taxon>Microbacteriaceae</taxon>
        <taxon>Microbacterium</taxon>
    </lineage>
</organism>
<keyword evidence="1" id="KW-1133">Transmembrane helix</keyword>
<feature type="transmembrane region" description="Helical" evidence="1">
    <location>
        <begin position="215"/>
        <end position="235"/>
    </location>
</feature>
<accession>A0A0B4CRR7</accession>
<dbReference type="AlphaFoldDB" id="A0A0B4CRR7"/>
<evidence type="ECO:0000313" key="2">
    <source>
        <dbReference type="EMBL" id="KIC57071.1"/>
    </source>
</evidence>
<dbReference type="Proteomes" id="UP000031202">
    <property type="component" value="Unassembled WGS sequence"/>
</dbReference>
<gene>
    <name evidence="2" type="ORF">RM52_11330</name>
</gene>
<keyword evidence="1" id="KW-0812">Transmembrane</keyword>
<reference evidence="2 3" key="1">
    <citation type="submission" date="2014-12" db="EMBL/GenBank/DDBJ databases">
        <title>Genome sequencing of Microbacterium hominis TPW29.</title>
        <authorList>
            <person name="Tan P.W."/>
            <person name="Chan K.-G."/>
        </authorList>
    </citation>
    <scope>NUCLEOTIDE SEQUENCE [LARGE SCALE GENOMIC DNA]</scope>
    <source>
        <strain evidence="2 3">TPW29</strain>
    </source>
</reference>
<evidence type="ECO:0000313" key="3">
    <source>
        <dbReference type="Proteomes" id="UP000031202"/>
    </source>
</evidence>
<keyword evidence="1" id="KW-0472">Membrane</keyword>
<comment type="caution">
    <text evidence="2">The sequence shown here is derived from an EMBL/GenBank/DDBJ whole genome shotgun (WGS) entry which is preliminary data.</text>
</comment>
<feature type="transmembrane region" description="Helical" evidence="1">
    <location>
        <begin position="12"/>
        <end position="32"/>
    </location>
</feature>
<evidence type="ECO:0000256" key="1">
    <source>
        <dbReference type="SAM" id="Phobius"/>
    </source>
</evidence>
<dbReference type="Pfam" id="PF14023">
    <property type="entry name" value="Bestrophin-like"/>
    <property type="match status" value="1"/>
</dbReference>
<feature type="transmembrane region" description="Helical" evidence="1">
    <location>
        <begin position="52"/>
        <end position="73"/>
    </location>
</feature>